<evidence type="ECO:0000313" key="2">
    <source>
        <dbReference type="Proteomes" id="UP001157502"/>
    </source>
</evidence>
<name>A0ACC2GXS8_DALPE</name>
<comment type="caution">
    <text evidence="1">The sequence shown here is derived from an EMBL/GenBank/DDBJ whole genome shotgun (WGS) entry which is preliminary data.</text>
</comment>
<protein>
    <submittedName>
        <fullName evidence="1">Uncharacterized protein</fullName>
    </submittedName>
</protein>
<evidence type="ECO:0000313" key="1">
    <source>
        <dbReference type="EMBL" id="KAJ8008285.1"/>
    </source>
</evidence>
<dbReference type="EMBL" id="CM055735">
    <property type="protein sequence ID" value="KAJ8008285.1"/>
    <property type="molecule type" value="Genomic_DNA"/>
</dbReference>
<proteinExistence type="predicted"/>
<reference evidence="1" key="1">
    <citation type="submission" date="2021-05" db="EMBL/GenBank/DDBJ databases">
        <authorList>
            <person name="Pan Q."/>
            <person name="Jouanno E."/>
            <person name="Zahm M."/>
            <person name="Klopp C."/>
            <person name="Cabau C."/>
            <person name="Louis A."/>
            <person name="Berthelot C."/>
            <person name="Parey E."/>
            <person name="Roest Crollius H."/>
            <person name="Montfort J."/>
            <person name="Robinson-Rechavi M."/>
            <person name="Bouchez O."/>
            <person name="Lampietro C."/>
            <person name="Lopez Roques C."/>
            <person name="Donnadieu C."/>
            <person name="Postlethwait J."/>
            <person name="Bobe J."/>
            <person name="Dillon D."/>
            <person name="Chandos A."/>
            <person name="von Hippel F."/>
            <person name="Guiguen Y."/>
        </authorList>
    </citation>
    <scope>NUCLEOTIDE SEQUENCE</scope>
    <source>
        <strain evidence="1">YG-Jan2019</strain>
    </source>
</reference>
<organism evidence="1 2">
    <name type="scientific">Dallia pectoralis</name>
    <name type="common">Alaska blackfish</name>
    <dbReference type="NCBI Taxonomy" id="75939"/>
    <lineage>
        <taxon>Eukaryota</taxon>
        <taxon>Metazoa</taxon>
        <taxon>Chordata</taxon>
        <taxon>Craniata</taxon>
        <taxon>Vertebrata</taxon>
        <taxon>Euteleostomi</taxon>
        <taxon>Actinopterygii</taxon>
        <taxon>Neopterygii</taxon>
        <taxon>Teleostei</taxon>
        <taxon>Protacanthopterygii</taxon>
        <taxon>Esociformes</taxon>
        <taxon>Umbridae</taxon>
        <taxon>Dallia</taxon>
    </lineage>
</organism>
<gene>
    <name evidence="1" type="ORF">DPEC_G00103240</name>
</gene>
<sequence length="81" mass="8966">METLWCYGKSVEDACEQGRAWSSSVSSVHSRPDESNALNGSRGEPENPTLVELSLHRLLQNLTPHLRHLLTVNCHQGKDAA</sequence>
<accession>A0ACC2GXS8</accession>
<keyword evidence="2" id="KW-1185">Reference proteome</keyword>
<dbReference type="Proteomes" id="UP001157502">
    <property type="component" value="Chromosome 8"/>
</dbReference>